<evidence type="ECO:0000259" key="2">
    <source>
        <dbReference type="PROSITE" id="PS50011"/>
    </source>
</evidence>
<dbReference type="SMART" id="SM00671">
    <property type="entry name" value="SEL1"/>
    <property type="match status" value="3"/>
</dbReference>
<name>A0A8H3MG25_9GLOM</name>
<protein>
    <submittedName>
        <fullName evidence="3">Kinase-like domain-containing protein</fullName>
    </submittedName>
</protein>
<dbReference type="GO" id="GO:0005524">
    <property type="term" value="F:ATP binding"/>
    <property type="evidence" value="ECO:0007669"/>
    <property type="project" value="UniProtKB-UniRule"/>
</dbReference>
<dbReference type="InterPro" id="IPR000719">
    <property type="entry name" value="Prot_kinase_dom"/>
</dbReference>
<dbReference type="InterPro" id="IPR017441">
    <property type="entry name" value="Protein_kinase_ATP_BS"/>
</dbReference>
<reference evidence="3" key="1">
    <citation type="submission" date="2019-10" db="EMBL/GenBank/DDBJ databases">
        <title>Conservation and host-specific expression of non-tandemly repeated heterogenous ribosome RNA gene in arbuscular mycorrhizal fungi.</title>
        <authorList>
            <person name="Maeda T."/>
            <person name="Kobayashi Y."/>
            <person name="Nakagawa T."/>
            <person name="Ezawa T."/>
            <person name="Yamaguchi K."/>
            <person name="Bino T."/>
            <person name="Nishimoto Y."/>
            <person name="Shigenobu S."/>
            <person name="Kawaguchi M."/>
        </authorList>
    </citation>
    <scope>NUCLEOTIDE SEQUENCE</scope>
    <source>
        <strain evidence="3">HR1</strain>
    </source>
</reference>
<dbReference type="EMBL" id="BLAL01000356">
    <property type="protein sequence ID" value="GET04688.1"/>
    <property type="molecule type" value="Genomic_DNA"/>
</dbReference>
<keyword evidence="3" id="KW-0418">Kinase</keyword>
<sequence length="538" mass="62756">MSSNNNIENKIEWNDWIEETIIEEHIGFYDYKQFNNFQQIGAGNFGKVYRVNWKNSENHYFAIKSFFNLDNIIMKEIICELKIQREVDFHDNIICYHGITKFESENHDNNINYMLVMEYADGGSLRSYLKNNFSKLTWNDKYLMAYQLSCSVSYLHNKGVVHCDLHSGNILISHNTIKLADFGLSRRIGTSSNFQSKLFGMVPYVDPKSLSRLENNNNNQTQIYLLNEKSDVYSIGVLLWELSSGRPPFGVKGEQCDVGLALEICQGLREGVVPDTPEEYVKIYTKCWDREPDNRPTIYQVVNSLKEIFIITDITECPRNQELNETLLRSDNYESRKELSQIIKNFDKINIKEIDPIAISIEQERISFEKGFNIIVEEINDLIFKLLSKGINWKLVNDQFIEYFTNKNFIHGELRIGYSYKNGIGVKKDLKKAVHWYEKAANHGNMVAMYNLGSCYKNELEHCYNHGIGTLINKQKALELHQNLANLENMMTQYNLGEIYENGDGITKDIDKAIYWYEKSAKQGYKHARNKFEKLQQK</sequence>
<dbReference type="PANTHER" id="PTHR44329">
    <property type="entry name" value="SERINE/THREONINE-PROTEIN KINASE TNNI3K-RELATED"/>
    <property type="match status" value="1"/>
</dbReference>
<keyword evidence="1" id="KW-0547">Nucleotide-binding</keyword>
<proteinExistence type="predicted"/>
<dbReference type="SUPFAM" id="SSF56112">
    <property type="entry name" value="Protein kinase-like (PK-like)"/>
    <property type="match status" value="1"/>
</dbReference>
<evidence type="ECO:0000313" key="4">
    <source>
        <dbReference type="Proteomes" id="UP000615446"/>
    </source>
</evidence>
<dbReference type="SUPFAM" id="SSF81901">
    <property type="entry name" value="HCP-like"/>
    <property type="match status" value="1"/>
</dbReference>
<dbReference type="InterPro" id="IPR011990">
    <property type="entry name" value="TPR-like_helical_dom_sf"/>
</dbReference>
<dbReference type="InterPro" id="IPR051681">
    <property type="entry name" value="Ser/Thr_Kinases-Pseudokinases"/>
</dbReference>
<comment type="caution">
    <text evidence="3">The sequence shown here is derived from an EMBL/GenBank/DDBJ whole genome shotgun (WGS) entry which is preliminary data.</text>
</comment>
<evidence type="ECO:0000313" key="3">
    <source>
        <dbReference type="EMBL" id="GET04688.1"/>
    </source>
</evidence>
<dbReference type="Gene3D" id="1.25.40.10">
    <property type="entry name" value="Tetratricopeptide repeat domain"/>
    <property type="match status" value="2"/>
</dbReference>
<dbReference type="AlphaFoldDB" id="A0A8H3MG25"/>
<dbReference type="PROSITE" id="PS50011">
    <property type="entry name" value="PROTEIN_KINASE_DOM"/>
    <property type="match status" value="1"/>
</dbReference>
<dbReference type="GO" id="GO:0004674">
    <property type="term" value="F:protein serine/threonine kinase activity"/>
    <property type="evidence" value="ECO:0007669"/>
    <property type="project" value="TreeGrafter"/>
</dbReference>
<dbReference type="InterPro" id="IPR011009">
    <property type="entry name" value="Kinase-like_dom_sf"/>
</dbReference>
<dbReference type="Pfam" id="PF08238">
    <property type="entry name" value="Sel1"/>
    <property type="match status" value="3"/>
</dbReference>
<feature type="binding site" evidence="1">
    <location>
        <position position="64"/>
    </location>
    <ligand>
        <name>ATP</name>
        <dbReference type="ChEBI" id="CHEBI:30616"/>
    </ligand>
</feature>
<dbReference type="InterPro" id="IPR006597">
    <property type="entry name" value="Sel1-like"/>
</dbReference>
<dbReference type="Gene3D" id="1.10.510.10">
    <property type="entry name" value="Transferase(Phosphotransferase) domain 1"/>
    <property type="match status" value="1"/>
</dbReference>
<keyword evidence="1" id="KW-0067">ATP-binding</keyword>
<keyword evidence="3" id="KW-0808">Transferase</keyword>
<dbReference type="PRINTS" id="PR00109">
    <property type="entry name" value="TYRKINASE"/>
</dbReference>
<dbReference type="OrthoDB" id="1668230at2759"/>
<dbReference type="Pfam" id="PF07714">
    <property type="entry name" value="PK_Tyr_Ser-Thr"/>
    <property type="match status" value="1"/>
</dbReference>
<evidence type="ECO:0000256" key="1">
    <source>
        <dbReference type="PROSITE-ProRule" id="PRU10141"/>
    </source>
</evidence>
<dbReference type="InterPro" id="IPR001245">
    <property type="entry name" value="Ser-Thr/Tyr_kinase_cat_dom"/>
</dbReference>
<accession>A0A8H3MG25</accession>
<dbReference type="Proteomes" id="UP000615446">
    <property type="component" value="Unassembled WGS sequence"/>
</dbReference>
<feature type="domain" description="Protein kinase" evidence="2">
    <location>
        <begin position="34"/>
        <end position="310"/>
    </location>
</feature>
<gene>
    <name evidence="3" type="ORF">RCL2_003098800</name>
</gene>
<dbReference type="PROSITE" id="PS00107">
    <property type="entry name" value="PROTEIN_KINASE_ATP"/>
    <property type="match status" value="1"/>
</dbReference>
<organism evidence="3 4">
    <name type="scientific">Rhizophagus clarus</name>
    <dbReference type="NCBI Taxonomy" id="94130"/>
    <lineage>
        <taxon>Eukaryota</taxon>
        <taxon>Fungi</taxon>
        <taxon>Fungi incertae sedis</taxon>
        <taxon>Mucoromycota</taxon>
        <taxon>Glomeromycotina</taxon>
        <taxon>Glomeromycetes</taxon>
        <taxon>Glomerales</taxon>
        <taxon>Glomeraceae</taxon>
        <taxon>Rhizophagus</taxon>
    </lineage>
</organism>